<feature type="domain" description="Bacterial Ig-like" evidence="4">
    <location>
        <begin position="685"/>
        <end position="784"/>
    </location>
</feature>
<feature type="domain" description="DUF4347" evidence="3">
    <location>
        <begin position="61"/>
        <end position="218"/>
    </location>
</feature>
<dbReference type="RefSeq" id="WP_420492087.1">
    <property type="nucleotide sequence ID" value="NZ_CP015600.1"/>
</dbReference>
<gene>
    <name evidence="5" type="ORF">A7J50_0152</name>
</gene>
<feature type="domain" description="Bacterial Ig-like" evidence="4">
    <location>
        <begin position="888"/>
        <end position="989"/>
    </location>
</feature>
<proteinExistence type="predicted"/>
<feature type="domain" description="Bacterial Ig-like" evidence="4">
    <location>
        <begin position="1296"/>
        <end position="1397"/>
    </location>
</feature>
<protein>
    <submittedName>
        <fullName evidence="5">Glycosyl hydrolase</fullName>
    </submittedName>
</protein>
<dbReference type="SUPFAM" id="SSF110296">
    <property type="entry name" value="Oligoxyloglucan reducing end-specific cellobiohydrolase"/>
    <property type="match status" value="1"/>
</dbReference>
<evidence type="ECO:0000256" key="1">
    <source>
        <dbReference type="ARBA" id="ARBA00022729"/>
    </source>
</evidence>
<dbReference type="PANTHER" id="PTHR34677">
    <property type="match status" value="1"/>
</dbReference>
<keyword evidence="5" id="KW-0378">Hydrolase</keyword>
<name>A0A172YTW8_9PSED</name>
<feature type="region of interest" description="Disordered" evidence="2">
    <location>
        <begin position="33"/>
        <end position="52"/>
    </location>
</feature>
<dbReference type="InterPro" id="IPR025592">
    <property type="entry name" value="DUF4347"/>
</dbReference>
<feature type="domain" description="Bacterial Ig-like" evidence="4">
    <location>
        <begin position="1704"/>
        <end position="1805"/>
    </location>
</feature>
<feature type="domain" description="Bacterial Ig-like" evidence="4">
    <location>
        <begin position="1806"/>
        <end position="1907"/>
    </location>
</feature>
<dbReference type="InterPro" id="IPR018391">
    <property type="entry name" value="PQQ_b-propeller_rpt"/>
</dbReference>
<feature type="domain" description="Bacterial Ig-like" evidence="4">
    <location>
        <begin position="990"/>
        <end position="1091"/>
    </location>
</feature>
<keyword evidence="1" id="KW-0732">Signal</keyword>
<feature type="domain" description="Bacterial Ig-like" evidence="4">
    <location>
        <begin position="786"/>
        <end position="887"/>
    </location>
</feature>
<feature type="domain" description="Bacterial Ig-like" evidence="4">
    <location>
        <begin position="1500"/>
        <end position="1601"/>
    </location>
</feature>
<feature type="domain" description="Bacterial Ig-like" evidence="4">
    <location>
        <begin position="585"/>
        <end position="684"/>
    </location>
</feature>
<sequence>MLFDGAVAATVVDAAQADSHATADAAAKASTVDHATASKDTHAQTDAPATPAPVAVPGQAVVFVDARVKDSADLLKGVAPGTQVVQLDASKEGLQQIADYLGSHQGVSSVQIIAHGNSGDLWLGSTYLSADNVAARSAVLAQIGQDMNVGGDILIYACNTAEGDKGISFVDSLASLTGRDIAASSNRTGAGGDWTLEIATGSIESHTALSYQAMSAYQYGLATITVTSGADSGVGSLRAALSSAVAGDTVTFNTPGMTVNLNSQLVITKNLTVEGDLDHNGTPDVTISGQYKTQVLTVNSGVTATLDGLVITKGLMAGNGGSGGSATTAANLLGAGISNFGHLTLNNVSVTANAASGGGGGGGVAGGDVGGAGGGGGAVGGGTGGHGGITGNGSGIYAGTAGTANQGGTGGGYRTMGGIGGSSSGGAGSTGIYGYTNGSAGGTAASGALSIGGGGGGSGWNAAGGKGGAAAGGIYNASGATLTIVGTSSITGNIGAGGGGGGGSAAGSGTTLNGGDGGLGVGAIWNKGSVLITAANFATLGGTSNTGASGNGGLATAASAGNKPTAVNGLFNDIGATANTAYSPAPTATIVIGTVAQHIGSTSPVTITFNQAVTGFTNADLTIANGTLSAVNSLDGGVTWNATFTPSADTTSATNHIVLDNTGVSSVSTSTAGVGTTTSNNYAIDTVRPTATLSVSAPTLSTTANGTVTITFSEAVAGFSLSDMTASNGTLSNLATSDNIHWTATLTPNASNTSSGNVVTLDNALYTDVATNAGTGTTTSNTYGIDTLRPTASIVVATTALNIGGTSLVTITFSEAVTGFTSADLTVANGTVSGLSSSDGGVTWTGTLAATAGITDTTNVITLANNGVSDAAGNTGTGTTDSNNYVIDTQRPTATIVVADNALKLGETSLVTITFSEAVTGLTNADLTIANGTLTAVSTADGGVTWTATFTPTSNITDTTNLITLDNTGVSDGAGNTGTGSTNSNNYAVDTQRPTATIVLAENALKIGGTSLVTITFSEAVTGLTNADLTIANGTLTAVSTADGGVTWTATFTPNSNITDSTNLITLDNTGIADQAGNAGSGTTDSNNYAIDTQRPTATIILADPTLSAGETSLVTITFSEAVTGFTNADLAVANGNLSAVSSADGGITWTATFTPTANIRSATNIITLQNTGVSDLAGNDGFGTSNSGNYMIDTRAPTATIVVADNSLTIGETSLVTITFSEAVTGFSNADLTVANGTLTAVSSADGGITWTATLTPTNAITDTTNLITLDNSGVQNGSGNTGVGTTNSNNYAIDTQRPTATIVVSDSALAIGETSQVTITFSEAVTGFTNADLTIANGTLSAVSSSNGGLTWTATFTPTSNVTDSTNLITLDNTGVTDQAGNAGSGTTDSNNYAIDSQRPTATVVIADPTLKAGETTLVTVTFSEAVTGFDNSDLSVANGTLSAVSSSDGGITWTATFTPTVGVRDTTNLIILNNSGVSDIAGNTGTGTTNSGNYTIDTLLPTASIVVADNALNAGETSLVTITFSEAVTGFNNADLTIANGTLSAVSSSDGGITWTATFTPTSNVTDTTNLITLDNSGVQNASGNAGAGTTNSNNYAIDTARPTATLVVADAALGVGQTSLVTITFSEAVTGFTNADLTVANGTLSAVSSSDGGVTWTATLTPNAGITDTSNVVRLDNTGVQDLAGNTGTGTTDSNNYAIDSQRPTATIVIADPSLSAGETTLVTVTFSEAISGFDNSDLSVANGTLSAVSSSDGGITWIATFTPTVGVRDTTNLITLNNSGVSDIAGNAGTGTTNSGNYTIDTVLPTASIVVADNALKVGETSLVTITFSEAVTGFNNADLTIANGTLSAVSSRDGGITWTASFTPTSNITDSTNLITLDNRGVQNAAGNSGAGNTDSNNYAIDTQRPTATIVVAGPTITVGQWTQVTVKFSEAVTGFTNADLTIANGTLTAVRNVDVGITWTAMFKPDAGITATRNLITLNNTGVYDLAGNAGTGTTDSNIFSIDTQPPTATVVIANPLLTAGSTSLLTVTFSEPVTNFDNSDLIVATGRISRMTSSDGGRTWTGIFTPADGIQASSSTISLNNVGVSDLAGNSGWGWINSNAFNVQTSHPTATLEISDTVINKDEIQIVTVRFSEAVQGFNLSSLHAPDGTFSQLTRYSDTLYTAVFTPNANVTAPANLITLDTSSVQNAFGNRGVVNALSPVFAIDTVIPTATWTLSDKLLEPGETATVTVTFSEWVTGFDNRAIVNLQAATLSPFYSLDGGRTWQATLTPTPGAGSSGSYLIGLSLAYVKDRAGNTNYAFDAGSMIAYTVDHTPLSSNVYLSSERLAVGATSTVSIYFNKAVSNFDLSDLSADNGVLSNLRTSDGGISWQATLTPFANTTSAQNVVRLNNAGVTYYGGSTGAGITTSRNYTVDTQRPTSTIVVDKTSLGGSEKATVTITFSEAVEFYNSPQAQNAWLSGLKSVDGGITWTATLTPQRYIEDTSNVVSLDNTQVHDLSGNAGLGTSTSNSYAIDTRPATATIVVDKAELASGETANVTITFNEAVSGLKLDNLSVASGVLSNLKSVDGGITWTATLTPKDHLQNWYDTVVLDGKGVTDAAGNSSANTYAYSSYFAVDTQGPQVYIEVSDTQLKAGQGTQVFIWFSEPVRGFDLSSLKVPNGTLSNLQSGEGGYYWTATLTPNNNVNVSGNIITVDNSTVRDLAGNVGEGISQSNAYAINSVTVTADPLTLTGGIARPVTDMPHLPLQPGVFAPPIGNLGSPLTFAPLFEQRVLGDGVRPLGDIFINNGATSPSFIAQVFTSTDNVGDGSGKGFLGFGGGDGGVFGTSTLSSLFNRETGGDGSSLKAFDSKSIKGQGDPTQALRGVFGAPTLGQQLQQLKDTEKRQVMDLAQALQQVGISEMQA</sequence>
<dbReference type="Gene3D" id="2.60.40.1220">
    <property type="match status" value="2"/>
</dbReference>
<dbReference type="Pfam" id="PF14252">
    <property type="entry name" value="DUF4347"/>
    <property type="match status" value="1"/>
</dbReference>
<evidence type="ECO:0000259" key="4">
    <source>
        <dbReference type="Pfam" id="PF19078"/>
    </source>
</evidence>
<dbReference type="Pfam" id="PF19078">
    <property type="entry name" value="Big_12"/>
    <property type="match status" value="21"/>
</dbReference>
<dbReference type="GO" id="GO:0016787">
    <property type="term" value="F:hydrolase activity"/>
    <property type="evidence" value="ECO:0007669"/>
    <property type="project" value="UniProtKB-KW"/>
</dbReference>
<feature type="domain" description="Bacterial Ig-like" evidence="4">
    <location>
        <begin position="2421"/>
        <end position="2520"/>
    </location>
</feature>
<feature type="domain" description="Bacterial Ig-like" evidence="4">
    <location>
        <begin position="1194"/>
        <end position="1295"/>
    </location>
</feature>
<feature type="domain" description="Bacterial Ig-like" evidence="4">
    <location>
        <begin position="2213"/>
        <end position="2306"/>
    </location>
</feature>
<dbReference type="InterPro" id="IPR044048">
    <property type="entry name" value="Big_12"/>
</dbReference>
<dbReference type="SMART" id="SM00564">
    <property type="entry name" value="PQQ"/>
    <property type="match status" value="11"/>
</dbReference>
<dbReference type="PANTHER" id="PTHR34677:SF3">
    <property type="entry name" value="BACTERIAL IG-LIKE DOMAIN-CONTAINING PROTEIN"/>
    <property type="match status" value="1"/>
</dbReference>
<dbReference type="PATRIC" id="fig|219572.3.peg.150"/>
<dbReference type="InterPro" id="IPR014755">
    <property type="entry name" value="Cu-Rt/internalin_Ig-like"/>
</dbReference>
<dbReference type="KEGG" id="panr:A7J50_0152"/>
<feature type="domain" description="Bacterial Ig-like" evidence="4">
    <location>
        <begin position="2320"/>
        <end position="2420"/>
    </location>
</feature>
<feature type="domain" description="Bacterial Ig-like" evidence="4">
    <location>
        <begin position="2010"/>
        <end position="2111"/>
    </location>
</feature>
<feature type="domain" description="Bacterial Ig-like" evidence="4">
    <location>
        <begin position="1092"/>
        <end position="1193"/>
    </location>
</feature>
<evidence type="ECO:0000256" key="2">
    <source>
        <dbReference type="SAM" id="MobiDB-lite"/>
    </source>
</evidence>
<feature type="domain" description="Bacterial Ig-like" evidence="4">
    <location>
        <begin position="2521"/>
        <end position="2614"/>
    </location>
</feature>
<evidence type="ECO:0000313" key="6">
    <source>
        <dbReference type="Proteomes" id="UP000077829"/>
    </source>
</evidence>
<feature type="domain" description="Bacterial Ig-like" evidence="4">
    <location>
        <begin position="1398"/>
        <end position="1499"/>
    </location>
</feature>
<feature type="domain" description="Bacterial Ig-like" evidence="4">
    <location>
        <begin position="1908"/>
        <end position="2009"/>
    </location>
</feature>
<feature type="domain" description="Bacterial Ig-like" evidence="4">
    <location>
        <begin position="1602"/>
        <end position="1703"/>
    </location>
</feature>
<organism evidence="5 6">
    <name type="scientific">Pseudomonas antarctica</name>
    <dbReference type="NCBI Taxonomy" id="219572"/>
    <lineage>
        <taxon>Bacteria</taxon>
        <taxon>Pseudomonadati</taxon>
        <taxon>Pseudomonadota</taxon>
        <taxon>Gammaproteobacteria</taxon>
        <taxon>Pseudomonadales</taxon>
        <taxon>Pseudomonadaceae</taxon>
        <taxon>Pseudomonas</taxon>
    </lineage>
</organism>
<evidence type="ECO:0000259" key="3">
    <source>
        <dbReference type="Pfam" id="PF14252"/>
    </source>
</evidence>
<feature type="domain" description="Bacterial Ig-like" evidence="4">
    <location>
        <begin position="2113"/>
        <end position="2203"/>
    </location>
</feature>
<dbReference type="STRING" id="219572.A7J50_0152"/>
<dbReference type="Proteomes" id="UP000077829">
    <property type="component" value="Chromosome"/>
</dbReference>
<accession>A0A172YTW8</accession>
<feature type="domain" description="Bacterial Ig-like" evidence="4">
    <location>
        <begin position="2624"/>
        <end position="2725"/>
    </location>
</feature>
<reference evidence="5 6" key="1">
    <citation type="submission" date="2016-05" db="EMBL/GenBank/DDBJ databases">
        <title>Complete genome sequence of Pseudomonas antarctica PAMC 27494.</title>
        <authorList>
            <person name="Lee J."/>
        </authorList>
    </citation>
    <scope>NUCLEOTIDE SEQUENCE [LARGE SCALE GENOMIC DNA]</scope>
    <source>
        <strain evidence="5 6">PAMC 27494</strain>
    </source>
</reference>
<dbReference type="EMBL" id="CP015600">
    <property type="protein sequence ID" value="ANF83611.1"/>
    <property type="molecule type" value="Genomic_DNA"/>
</dbReference>
<evidence type="ECO:0000313" key="5">
    <source>
        <dbReference type="EMBL" id="ANF83611.1"/>
    </source>
</evidence>